<evidence type="ECO:0000256" key="1">
    <source>
        <dbReference type="SAM" id="SignalP"/>
    </source>
</evidence>
<proteinExistence type="predicted"/>
<keyword evidence="3" id="KW-1185">Reference proteome</keyword>
<evidence type="ECO:0000313" key="3">
    <source>
        <dbReference type="Proteomes" id="UP000811609"/>
    </source>
</evidence>
<sequence>MMSAKVSLHSLFSLALLLVMDLGQETEICSICIFLDHQECRKGIKTGIR</sequence>
<keyword evidence="1" id="KW-0732">Signal</keyword>
<gene>
    <name evidence="2" type="ORF">CIPAW_09G065200</name>
</gene>
<dbReference type="EMBL" id="CM031817">
    <property type="protein sequence ID" value="KAG6641325.1"/>
    <property type="molecule type" value="Genomic_DNA"/>
</dbReference>
<organism evidence="2 3">
    <name type="scientific">Carya illinoinensis</name>
    <name type="common">Pecan</name>
    <dbReference type="NCBI Taxonomy" id="32201"/>
    <lineage>
        <taxon>Eukaryota</taxon>
        <taxon>Viridiplantae</taxon>
        <taxon>Streptophyta</taxon>
        <taxon>Embryophyta</taxon>
        <taxon>Tracheophyta</taxon>
        <taxon>Spermatophyta</taxon>
        <taxon>Magnoliopsida</taxon>
        <taxon>eudicotyledons</taxon>
        <taxon>Gunneridae</taxon>
        <taxon>Pentapetalae</taxon>
        <taxon>rosids</taxon>
        <taxon>fabids</taxon>
        <taxon>Fagales</taxon>
        <taxon>Juglandaceae</taxon>
        <taxon>Carya</taxon>
    </lineage>
</organism>
<feature type="signal peptide" evidence="1">
    <location>
        <begin position="1"/>
        <end position="23"/>
    </location>
</feature>
<protein>
    <submittedName>
        <fullName evidence="2">Uncharacterized protein</fullName>
    </submittedName>
</protein>
<feature type="chain" id="PRO_5035751536" evidence="1">
    <location>
        <begin position="24"/>
        <end position="49"/>
    </location>
</feature>
<accession>A0A8T1PEM2</accession>
<comment type="caution">
    <text evidence="2">The sequence shown here is derived from an EMBL/GenBank/DDBJ whole genome shotgun (WGS) entry which is preliminary data.</text>
</comment>
<dbReference type="Proteomes" id="UP000811609">
    <property type="component" value="Chromosome 9"/>
</dbReference>
<reference evidence="2" key="1">
    <citation type="submission" date="2020-12" db="EMBL/GenBank/DDBJ databases">
        <title>WGS assembly of Carya illinoinensis cv. Pawnee.</title>
        <authorList>
            <person name="Platts A."/>
            <person name="Shu S."/>
            <person name="Wright S."/>
            <person name="Barry K."/>
            <person name="Edger P."/>
            <person name="Pires J.C."/>
            <person name="Schmutz J."/>
        </authorList>
    </citation>
    <scope>NUCLEOTIDE SEQUENCE</scope>
    <source>
        <tissue evidence="2">Leaf</tissue>
    </source>
</reference>
<dbReference type="AlphaFoldDB" id="A0A8T1PEM2"/>
<evidence type="ECO:0000313" key="2">
    <source>
        <dbReference type="EMBL" id="KAG6641325.1"/>
    </source>
</evidence>
<name>A0A8T1PEM2_CARIL</name>